<organism evidence="1">
    <name type="scientific">Compsopogon caeruleus</name>
    <dbReference type="NCBI Taxonomy" id="31354"/>
    <lineage>
        <taxon>Eukaryota</taxon>
        <taxon>Rhodophyta</taxon>
        <taxon>Compsopogonophyceae</taxon>
        <taxon>Compsopogonales</taxon>
        <taxon>Compsopogonaceae</taxon>
        <taxon>Compsopogon</taxon>
    </lineage>
</organism>
<proteinExistence type="predicted"/>
<dbReference type="AlphaFoldDB" id="A0A7S1TCD3"/>
<name>A0A7S1TCD3_9RHOD</name>
<protein>
    <submittedName>
        <fullName evidence="1">Uncharacterized protein</fullName>
    </submittedName>
</protein>
<reference evidence="1" key="1">
    <citation type="submission" date="2021-01" db="EMBL/GenBank/DDBJ databases">
        <authorList>
            <person name="Corre E."/>
            <person name="Pelletier E."/>
            <person name="Niang G."/>
            <person name="Scheremetjew M."/>
            <person name="Finn R."/>
            <person name="Kale V."/>
            <person name="Holt S."/>
            <person name="Cochrane G."/>
            <person name="Meng A."/>
            <person name="Brown T."/>
            <person name="Cohen L."/>
        </authorList>
    </citation>
    <scope>NUCLEOTIDE SEQUENCE</scope>
    <source>
        <strain evidence="1">SAG 36.94</strain>
    </source>
</reference>
<accession>A0A7S1TCD3</accession>
<sequence>MEEVLGEWDALLRSDDVRDLMEMEIHLGECQGVLLSRLAGMQADLDTVVGLSRGMVSAAAGLDEEVKAATEVVTRTMVKIRVVEAKLRNLRTNVLGKKGVRGSVKTLGDSGRV</sequence>
<dbReference type="EMBL" id="HBGH01008102">
    <property type="protein sequence ID" value="CAD9232348.1"/>
    <property type="molecule type" value="Transcribed_RNA"/>
</dbReference>
<evidence type="ECO:0000313" key="1">
    <source>
        <dbReference type="EMBL" id="CAD9232348.1"/>
    </source>
</evidence>
<gene>
    <name evidence="1" type="ORF">CCAE0312_LOCUS4430</name>
</gene>